<sequence>MERNALGRLLYSTLAAATCLALNFPRFSNDEVVAVDGAFQRFA</sequence>
<dbReference type="EMBL" id="RCMV01000488">
    <property type="protein sequence ID" value="KAG3216377.1"/>
    <property type="molecule type" value="Genomic_DNA"/>
</dbReference>
<comment type="caution">
    <text evidence="1">The sequence shown here is derived from an EMBL/GenBank/DDBJ whole genome shotgun (WGS) entry which is preliminary data.</text>
</comment>
<evidence type="ECO:0000313" key="3">
    <source>
        <dbReference type="Proteomes" id="UP000736787"/>
    </source>
</evidence>
<reference evidence="1" key="1">
    <citation type="submission" date="2018-10" db="EMBL/GenBank/DDBJ databases">
        <title>Effector identification in a new, highly contiguous assembly of the strawberry crown rot pathogen Phytophthora cactorum.</title>
        <authorList>
            <person name="Armitage A.D."/>
            <person name="Nellist C.F."/>
            <person name="Bates H."/>
            <person name="Vickerstaff R.J."/>
            <person name="Harrison R.J."/>
        </authorList>
    </citation>
    <scope>NUCLEOTIDE SEQUENCE</scope>
    <source>
        <strain evidence="1">4040</strain>
        <strain evidence="2">P421</strain>
    </source>
</reference>
<evidence type="ECO:0000313" key="1">
    <source>
        <dbReference type="EMBL" id="KAG2919373.1"/>
    </source>
</evidence>
<evidence type="ECO:0000313" key="2">
    <source>
        <dbReference type="EMBL" id="KAG3216377.1"/>
    </source>
</evidence>
<protein>
    <submittedName>
        <fullName evidence="1">Uncharacterized protein</fullName>
    </submittedName>
</protein>
<proteinExistence type="predicted"/>
<dbReference type="Proteomes" id="UP000736787">
    <property type="component" value="Unassembled WGS sequence"/>
</dbReference>
<organism evidence="1 3">
    <name type="scientific">Phytophthora cactorum</name>
    <dbReference type="NCBI Taxonomy" id="29920"/>
    <lineage>
        <taxon>Eukaryota</taxon>
        <taxon>Sar</taxon>
        <taxon>Stramenopiles</taxon>
        <taxon>Oomycota</taxon>
        <taxon>Peronosporomycetes</taxon>
        <taxon>Peronosporales</taxon>
        <taxon>Peronosporaceae</taxon>
        <taxon>Phytophthora</taxon>
    </lineage>
</organism>
<accession>A0A8T1K9Q0</accession>
<name>A0A8T1K9Q0_9STRA</name>
<dbReference type="Proteomes" id="UP000760860">
    <property type="component" value="Unassembled WGS sequence"/>
</dbReference>
<dbReference type="AlphaFoldDB" id="A0A8T1K9Q0"/>
<gene>
    <name evidence="1" type="ORF">PC117_g16797</name>
    <name evidence="2" type="ORF">PC129_g12762</name>
</gene>
<dbReference type="EMBL" id="RCMK01000608">
    <property type="protein sequence ID" value="KAG2919373.1"/>
    <property type="molecule type" value="Genomic_DNA"/>
</dbReference>